<keyword evidence="8" id="KW-1185">Reference proteome</keyword>
<evidence type="ECO:0000259" key="6">
    <source>
        <dbReference type="Pfam" id="PF03501"/>
    </source>
</evidence>
<evidence type="ECO:0000256" key="2">
    <source>
        <dbReference type="ARBA" id="ARBA00007278"/>
    </source>
</evidence>
<accession>A0A7J0G7J4</accession>
<protein>
    <submittedName>
        <fullName evidence="7">RNA binding Plectin/S10 domain-containing protein</fullName>
    </submittedName>
</protein>
<dbReference type="EMBL" id="BJWL01000018">
    <property type="protein sequence ID" value="GFZ06692.1"/>
    <property type="molecule type" value="Genomic_DNA"/>
</dbReference>
<dbReference type="Gene3D" id="1.10.10.10">
    <property type="entry name" value="Winged helix-like DNA-binding domain superfamily/Winged helix DNA-binding domain"/>
    <property type="match status" value="1"/>
</dbReference>
<comment type="subcellular location">
    <subcellularLocation>
        <location evidence="1">Cytoplasm</location>
    </subcellularLocation>
</comment>
<feature type="domain" description="Plectin/eS10 N-terminal" evidence="6">
    <location>
        <begin position="1"/>
        <end position="51"/>
    </location>
</feature>
<evidence type="ECO:0000256" key="1">
    <source>
        <dbReference type="ARBA" id="ARBA00004496"/>
    </source>
</evidence>
<proteinExistence type="inferred from homology"/>
<evidence type="ECO:0000313" key="7">
    <source>
        <dbReference type="EMBL" id="GFZ06692.1"/>
    </source>
</evidence>
<keyword evidence="4" id="KW-0689">Ribosomal protein</keyword>
<dbReference type="Proteomes" id="UP000585474">
    <property type="component" value="Unassembled WGS sequence"/>
</dbReference>
<gene>
    <name evidence="7" type="ORF">Acr_18g0008620</name>
</gene>
<dbReference type="AlphaFoldDB" id="A0A7J0G7J4"/>
<organism evidence="7 8">
    <name type="scientific">Actinidia rufa</name>
    <dbReference type="NCBI Taxonomy" id="165716"/>
    <lineage>
        <taxon>Eukaryota</taxon>
        <taxon>Viridiplantae</taxon>
        <taxon>Streptophyta</taxon>
        <taxon>Embryophyta</taxon>
        <taxon>Tracheophyta</taxon>
        <taxon>Spermatophyta</taxon>
        <taxon>Magnoliopsida</taxon>
        <taxon>eudicotyledons</taxon>
        <taxon>Gunneridae</taxon>
        <taxon>Pentapetalae</taxon>
        <taxon>asterids</taxon>
        <taxon>Ericales</taxon>
        <taxon>Actinidiaceae</taxon>
        <taxon>Actinidia</taxon>
    </lineage>
</organism>
<dbReference type="GO" id="GO:0003735">
    <property type="term" value="F:structural constituent of ribosome"/>
    <property type="evidence" value="ECO:0007669"/>
    <property type="project" value="TreeGrafter"/>
</dbReference>
<name>A0A7J0G7J4_9ERIC</name>
<evidence type="ECO:0000313" key="8">
    <source>
        <dbReference type="Proteomes" id="UP000585474"/>
    </source>
</evidence>
<dbReference type="GO" id="GO:0022627">
    <property type="term" value="C:cytosolic small ribosomal subunit"/>
    <property type="evidence" value="ECO:0007669"/>
    <property type="project" value="TreeGrafter"/>
</dbReference>
<keyword evidence="3" id="KW-0963">Cytoplasm</keyword>
<dbReference type="PANTHER" id="PTHR12146:SF0">
    <property type="entry name" value="RIBOSOMAL PROTEIN S10"/>
    <property type="match status" value="1"/>
</dbReference>
<dbReference type="InterPro" id="IPR005326">
    <property type="entry name" value="Plectin_eS10_N"/>
</dbReference>
<evidence type="ECO:0000256" key="5">
    <source>
        <dbReference type="ARBA" id="ARBA00023274"/>
    </source>
</evidence>
<evidence type="ECO:0000256" key="4">
    <source>
        <dbReference type="ARBA" id="ARBA00022980"/>
    </source>
</evidence>
<dbReference type="InterPro" id="IPR036388">
    <property type="entry name" value="WH-like_DNA-bd_sf"/>
</dbReference>
<comment type="caution">
    <text evidence="7">The sequence shown here is derived from an EMBL/GenBank/DDBJ whole genome shotgun (WGS) entry which is preliminary data.</text>
</comment>
<dbReference type="GO" id="GO:0003723">
    <property type="term" value="F:RNA binding"/>
    <property type="evidence" value="ECO:0007669"/>
    <property type="project" value="TreeGrafter"/>
</dbReference>
<reference evidence="7 8" key="1">
    <citation type="submission" date="2019-07" db="EMBL/GenBank/DDBJ databases">
        <title>De Novo Assembly of kiwifruit Actinidia rufa.</title>
        <authorList>
            <person name="Sugita-Konishi S."/>
            <person name="Sato K."/>
            <person name="Mori E."/>
            <person name="Abe Y."/>
            <person name="Kisaki G."/>
            <person name="Hamano K."/>
            <person name="Suezawa K."/>
            <person name="Otani M."/>
            <person name="Fukuda T."/>
            <person name="Manabe T."/>
            <person name="Gomi K."/>
            <person name="Tabuchi M."/>
            <person name="Akimitsu K."/>
            <person name="Kataoka I."/>
        </authorList>
    </citation>
    <scope>NUCLEOTIDE SEQUENCE [LARGE SCALE GENOMIC DNA]</scope>
    <source>
        <strain evidence="8">cv. Fuchu</strain>
    </source>
</reference>
<comment type="similarity">
    <text evidence="2">Belongs to the eukaryotic ribosomal protein eS10 family.</text>
</comment>
<dbReference type="InterPro" id="IPR037447">
    <property type="entry name" value="Ribosomal_eS10"/>
</dbReference>
<dbReference type="PANTHER" id="PTHR12146">
    <property type="entry name" value="40S RIBOSOMAL PROTEIN S10"/>
    <property type="match status" value="1"/>
</dbReference>
<keyword evidence="5" id="KW-0687">Ribonucleoprotein</keyword>
<evidence type="ECO:0000256" key="3">
    <source>
        <dbReference type="ARBA" id="ARBA00022490"/>
    </source>
</evidence>
<dbReference type="OrthoDB" id="5211809at2759"/>
<dbReference type="Pfam" id="PF03501">
    <property type="entry name" value="S10_plectin"/>
    <property type="match status" value="1"/>
</dbReference>
<sequence>MMQSFKSKYARETFAWMHYYWYLTNDGIDRIPPDLSQLCPQNRRPATLKKSTRPSAAHGWSTRRSLPFRVVRLGLREIGQGLVTEMGTVEVRGGPLGEFGGDKGGAPREFQPSFRVISITPLYHDFVCYVAATCYSSSNEAFDEMS</sequence>